<proteinExistence type="predicted"/>
<evidence type="ECO:0000313" key="1">
    <source>
        <dbReference type="EMBL" id="DAE07731.1"/>
    </source>
</evidence>
<protein>
    <submittedName>
        <fullName evidence="1">Uncharacterized protein</fullName>
    </submittedName>
</protein>
<sequence length="55" mass="6464">MDKFKWIVVVLLFAILIMLYQINGNIQSVDSSLWDINNNISNLDTTLSNIYRRMD</sequence>
<organism evidence="1">
    <name type="scientific">Podoviridae sp. ct8mF2</name>
    <dbReference type="NCBI Taxonomy" id="2825224"/>
    <lineage>
        <taxon>Viruses</taxon>
        <taxon>Duplodnaviria</taxon>
        <taxon>Heunggongvirae</taxon>
        <taxon>Uroviricota</taxon>
        <taxon>Caudoviricetes</taxon>
    </lineage>
</organism>
<reference evidence="1" key="1">
    <citation type="journal article" date="2021" name="Proc. Natl. Acad. Sci. U.S.A.">
        <title>A Catalog of Tens of Thousands of Viruses from Human Metagenomes Reveals Hidden Associations with Chronic Diseases.</title>
        <authorList>
            <person name="Tisza M.J."/>
            <person name="Buck C.B."/>
        </authorList>
    </citation>
    <scope>NUCLEOTIDE SEQUENCE</scope>
    <source>
        <strain evidence="1">Ct8mF2</strain>
    </source>
</reference>
<accession>A0A8S5PMM5</accession>
<name>A0A8S5PMM5_9CAUD</name>
<dbReference type="EMBL" id="BK015454">
    <property type="protein sequence ID" value="DAE07731.1"/>
    <property type="molecule type" value="Genomic_DNA"/>
</dbReference>